<protein>
    <submittedName>
        <fullName evidence="2">F-box domain, FBD domain, Leucine-rich repeat domain, L domain-like protein</fullName>
    </submittedName>
</protein>
<evidence type="ECO:0000313" key="2">
    <source>
        <dbReference type="EMBL" id="PWA78683.1"/>
    </source>
</evidence>
<accession>A0A2U1NYT0</accession>
<dbReference type="InterPro" id="IPR032675">
    <property type="entry name" value="LRR_dom_sf"/>
</dbReference>
<dbReference type="InterPro" id="IPR001810">
    <property type="entry name" value="F-box_dom"/>
</dbReference>
<dbReference type="Pfam" id="PF00646">
    <property type="entry name" value="F-box"/>
    <property type="match status" value="1"/>
</dbReference>
<dbReference type="SUPFAM" id="SSF81383">
    <property type="entry name" value="F-box domain"/>
    <property type="match status" value="1"/>
</dbReference>
<dbReference type="InterPro" id="IPR055357">
    <property type="entry name" value="LRR_At1g61320_AtMIF1"/>
</dbReference>
<dbReference type="InterPro" id="IPR050232">
    <property type="entry name" value="FBL13/AtMIF1-like"/>
</dbReference>
<dbReference type="Gene3D" id="3.80.10.10">
    <property type="entry name" value="Ribonuclease Inhibitor"/>
    <property type="match status" value="1"/>
</dbReference>
<dbReference type="InterPro" id="IPR055411">
    <property type="entry name" value="LRR_FXL15/At3g58940/PEG3-like"/>
</dbReference>
<gene>
    <name evidence="2" type="ORF">CTI12_AA210960</name>
</gene>
<dbReference type="SUPFAM" id="SSF52047">
    <property type="entry name" value="RNI-like"/>
    <property type="match status" value="1"/>
</dbReference>
<dbReference type="STRING" id="35608.A0A2U1NYT0"/>
<comment type="caution">
    <text evidence="2">The sequence shown here is derived from an EMBL/GenBank/DDBJ whole genome shotgun (WGS) entry which is preliminary data.</text>
</comment>
<feature type="domain" description="FBD" evidence="1">
    <location>
        <begin position="397"/>
        <end position="470"/>
    </location>
</feature>
<dbReference type="AlphaFoldDB" id="A0A2U1NYT0"/>
<dbReference type="CDD" id="cd22160">
    <property type="entry name" value="F-box_AtFBL13-like"/>
    <property type="match status" value="1"/>
</dbReference>
<dbReference type="Pfam" id="PF23622">
    <property type="entry name" value="LRR_At1g61320_AtMIF1"/>
    <property type="match status" value="1"/>
</dbReference>
<evidence type="ECO:0000259" key="1">
    <source>
        <dbReference type="SMART" id="SM00579"/>
    </source>
</evidence>
<keyword evidence="3" id="KW-1185">Reference proteome</keyword>
<dbReference type="InterPro" id="IPR036047">
    <property type="entry name" value="F-box-like_dom_sf"/>
</dbReference>
<proteinExistence type="predicted"/>
<dbReference type="InterPro" id="IPR006566">
    <property type="entry name" value="FBD"/>
</dbReference>
<dbReference type="InterPro" id="IPR053781">
    <property type="entry name" value="F-box_AtFBL13-like"/>
</dbReference>
<dbReference type="EMBL" id="PKPP01001954">
    <property type="protein sequence ID" value="PWA78683.1"/>
    <property type="molecule type" value="Genomic_DNA"/>
</dbReference>
<dbReference type="Proteomes" id="UP000245207">
    <property type="component" value="Unassembled WGS sequence"/>
</dbReference>
<reference evidence="2 3" key="1">
    <citation type="journal article" date="2018" name="Mol. Plant">
        <title>The genome of Artemisia annua provides insight into the evolution of Asteraceae family and artemisinin biosynthesis.</title>
        <authorList>
            <person name="Shen Q."/>
            <person name="Zhang L."/>
            <person name="Liao Z."/>
            <person name="Wang S."/>
            <person name="Yan T."/>
            <person name="Shi P."/>
            <person name="Liu M."/>
            <person name="Fu X."/>
            <person name="Pan Q."/>
            <person name="Wang Y."/>
            <person name="Lv Z."/>
            <person name="Lu X."/>
            <person name="Zhang F."/>
            <person name="Jiang W."/>
            <person name="Ma Y."/>
            <person name="Chen M."/>
            <person name="Hao X."/>
            <person name="Li L."/>
            <person name="Tang Y."/>
            <person name="Lv G."/>
            <person name="Zhou Y."/>
            <person name="Sun X."/>
            <person name="Brodelius P.E."/>
            <person name="Rose J.K.C."/>
            <person name="Tang K."/>
        </authorList>
    </citation>
    <scope>NUCLEOTIDE SEQUENCE [LARGE SCALE GENOMIC DNA]</scope>
    <source>
        <strain evidence="3">cv. Huhao1</strain>
        <tissue evidence="2">Leaf</tissue>
    </source>
</reference>
<dbReference type="PANTHER" id="PTHR31900">
    <property type="entry name" value="F-BOX/RNI SUPERFAMILY PROTEIN-RELATED"/>
    <property type="match status" value="1"/>
</dbReference>
<sequence length="473" mass="55328">MKKSKRSKRVDRISNLPDSILHLILSSLESTEEAVRTSILSTRWRYLWTALPSIDINCSRGLIRHMTYYCNKREFDEFVHSVLSNRTLGLDSFRLCCLNYFDMSTIEGWIYAALLQKPKKIHLSFSPRPGKNIELPHCLVTCDFLEVLSLKLYRRRLRFASMLNYITLFPRLKVLELNNVELPTKPQGFEFLERCPMLEDLRLINCVIKTFMVLSISSLTLKTLTIVTHNLMYYEELCDDGTLVKKKFHRVSIRRHLVISCPKLIRLEYASGTFNYYDFNNLDSLKKAVIYPEPLVAEVNRGRLVSELFPKVSHMESLSINHYFVQCSHRERHTVFPASLPNLKTLELTTTIDDFALNVLICILKCSPNLQSLNLTIQEEISMTKGYWDLDEAETREILTRCLKRVEFLEFNGEKQKLEIARFLLENGNSLEEMVFSWRNKVTYLKKSMDTMNKVSKFDKASSFVKLIRHLKD</sequence>
<organism evidence="2 3">
    <name type="scientific">Artemisia annua</name>
    <name type="common">Sweet wormwood</name>
    <dbReference type="NCBI Taxonomy" id="35608"/>
    <lineage>
        <taxon>Eukaryota</taxon>
        <taxon>Viridiplantae</taxon>
        <taxon>Streptophyta</taxon>
        <taxon>Embryophyta</taxon>
        <taxon>Tracheophyta</taxon>
        <taxon>Spermatophyta</taxon>
        <taxon>Magnoliopsida</taxon>
        <taxon>eudicotyledons</taxon>
        <taxon>Gunneridae</taxon>
        <taxon>Pentapetalae</taxon>
        <taxon>asterids</taxon>
        <taxon>campanulids</taxon>
        <taxon>Asterales</taxon>
        <taxon>Asteraceae</taxon>
        <taxon>Asteroideae</taxon>
        <taxon>Anthemideae</taxon>
        <taxon>Artemisiinae</taxon>
        <taxon>Artemisia</taxon>
    </lineage>
</organism>
<evidence type="ECO:0000313" key="3">
    <source>
        <dbReference type="Proteomes" id="UP000245207"/>
    </source>
</evidence>
<dbReference type="PANTHER" id="PTHR31900:SF27">
    <property type="entry name" value="FBD DOMAIN-CONTAINING PROTEIN"/>
    <property type="match status" value="1"/>
</dbReference>
<name>A0A2U1NYT0_ARTAN</name>
<dbReference type="SMART" id="SM00579">
    <property type="entry name" value="FBD"/>
    <property type="match status" value="1"/>
</dbReference>
<dbReference type="Pfam" id="PF24758">
    <property type="entry name" value="LRR_At5g56370"/>
    <property type="match status" value="1"/>
</dbReference>
<dbReference type="OrthoDB" id="594804at2759"/>